<dbReference type="Proteomes" id="UP001470230">
    <property type="component" value="Unassembled WGS sequence"/>
</dbReference>
<evidence type="ECO:0000313" key="2">
    <source>
        <dbReference type="Proteomes" id="UP001470230"/>
    </source>
</evidence>
<keyword evidence="2" id="KW-1185">Reference proteome</keyword>
<dbReference type="EMBL" id="JAPFFF010000027">
    <property type="protein sequence ID" value="KAK8848304.1"/>
    <property type="molecule type" value="Genomic_DNA"/>
</dbReference>
<evidence type="ECO:0000313" key="1">
    <source>
        <dbReference type="EMBL" id="KAK8848304.1"/>
    </source>
</evidence>
<name>A0ABR2HK69_9EUKA</name>
<organism evidence="1 2">
    <name type="scientific">Tritrichomonas musculus</name>
    <dbReference type="NCBI Taxonomy" id="1915356"/>
    <lineage>
        <taxon>Eukaryota</taxon>
        <taxon>Metamonada</taxon>
        <taxon>Parabasalia</taxon>
        <taxon>Tritrichomonadida</taxon>
        <taxon>Tritrichomonadidae</taxon>
        <taxon>Tritrichomonas</taxon>
    </lineage>
</organism>
<comment type="caution">
    <text evidence="1">The sequence shown here is derived from an EMBL/GenBank/DDBJ whole genome shotgun (WGS) entry which is preliminary data.</text>
</comment>
<protein>
    <submittedName>
        <fullName evidence="1">Uncharacterized protein</fullName>
    </submittedName>
</protein>
<gene>
    <name evidence="1" type="ORF">M9Y10_019365</name>
</gene>
<reference evidence="1 2" key="1">
    <citation type="submission" date="2024-04" db="EMBL/GenBank/DDBJ databases">
        <title>Tritrichomonas musculus Genome.</title>
        <authorList>
            <person name="Alves-Ferreira E."/>
            <person name="Grigg M."/>
            <person name="Lorenzi H."/>
            <person name="Galac M."/>
        </authorList>
    </citation>
    <scope>NUCLEOTIDE SEQUENCE [LARGE SCALE GENOMIC DNA]</scope>
    <source>
        <strain evidence="1 2">EAF2021</strain>
    </source>
</reference>
<sequence length="189" mass="22646">MNKKEPDDGFYQEYDPESEYYDADHKCVYPSNEDNCPSFHFFDTGQQNNISFLATQNYFYPNTFDSFLNSQPCYSRFDNNAFKEVQPFVQPKKSRKRKVELSEVAQSLKNEYYSTFTTKKRFDKIYVKKIHDFYFVGMLGFNPMTREEFRRIDIYFQNYASKKDIIIKFLRANKDVISQGILKELPKKV</sequence>
<accession>A0ABR2HK69</accession>
<proteinExistence type="predicted"/>